<evidence type="ECO:0000313" key="5">
    <source>
        <dbReference type="Proteomes" id="UP000799437"/>
    </source>
</evidence>
<evidence type="ECO:0000256" key="1">
    <source>
        <dbReference type="ARBA" id="ARBA00006484"/>
    </source>
</evidence>
<dbReference type="PANTHER" id="PTHR44229:SF4">
    <property type="entry name" value="15-HYDROXYPROSTAGLANDIN DEHYDROGENASE [NAD(+)]"/>
    <property type="match status" value="1"/>
</dbReference>
<dbReference type="InterPro" id="IPR020904">
    <property type="entry name" value="Sc_DH/Rdtase_CS"/>
</dbReference>
<evidence type="ECO:0000313" key="4">
    <source>
        <dbReference type="EMBL" id="KAF2753744.1"/>
    </source>
</evidence>
<accession>A0A6A6VVJ4</accession>
<sequence>MTLNTVSGKVAIVTGGGSGIGLAFVRLLQSRNCNVVIGDLCLIEESKVLVEESAVRSVAKVLFKETDVSDWKQLGELFSFTESHLGVPDIVCPGAGVFEPKWSNFWEDSETDSYKTIAINCEHPVKATRLAIRAFLKADKPGVIVHISSTGAQVAALNIPIYCSSKAFISHFVRTLASLQAENIKVVAVAPGAVNTPLWSKWDNEGSERGKSDRSAWASPAEIAKVMLALCEDSQYQGGTVLEAYGGGRIRRVEMLNDPGPSGADIGVDGRPKGLSRDDLNIMQEEIQEHLARERGNA</sequence>
<organism evidence="4 5">
    <name type="scientific">Pseudovirgaria hyperparasitica</name>
    <dbReference type="NCBI Taxonomy" id="470096"/>
    <lineage>
        <taxon>Eukaryota</taxon>
        <taxon>Fungi</taxon>
        <taxon>Dikarya</taxon>
        <taxon>Ascomycota</taxon>
        <taxon>Pezizomycotina</taxon>
        <taxon>Dothideomycetes</taxon>
        <taxon>Dothideomycetes incertae sedis</taxon>
        <taxon>Acrospermales</taxon>
        <taxon>Acrospermaceae</taxon>
        <taxon>Pseudovirgaria</taxon>
    </lineage>
</organism>
<name>A0A6A6VVJ4_9PEZI</name>
<gene>
    <name evidence="4" type="ORF">EJ05DRAFT_514686</name>
</gene>
<dbReference type="AlphaFoldDB" id="A0A6A6VVJ4"/>
<dbReference type="Gene3D" id="3.40.50.720">
    <property type="entry name" value="NAD(P)-binding Rossmann-like Domain"/>
    <property type="match status" value="1"/>
</dbReference>
<keyword evidence="3" id="KW-0560">Oxidoreductase</keyword>
<dbReference type="PRINTS" id="PR00081">
    <property type="entry name" value="GDHRDH"/>
</dbReference>
<dbReference type="RefSeq" id="XP_033596195.1">
    <property type="nucleotide sequence ID" value="XM_033748551.1"/>
</dbReference>
<dbReference type="InterPro" id="IPR036291">
    <property type="entry name" value="NAD(P)-bd_dom_sf"/>
</dbReference>
<dbReference type="OrthoDB" id="5296at2759"/>
<keyword evidence="5" id="KW-1185">Reference proteome</keyword>
<dbReference type="Proteomes" id="UP000799437">
    <property type="component" value="Unassembled WGS sequence"/>
</dbReference>
<keyword evidence="2" id="KW-0521">NADP</keyword>
<dbReference type="GO" id="GO:0005737">
    <property type="term" value="C:cytoplasm"/>
    <property type="evidence" value="ECO:0007669"/>
    <property type="project" value="TreeGrafter"/>
</dbReference>
<comment type="similarity">
    <text evidence="1">Belongs to the short-chain dehydrogenases/reductases (SDR) family.</text>
</comment>
<dbReference type="GeneID" id="54489605"/>
<proteinExistence type="inferred from homology"/>
<dbReference type="PANTHER" id="PTHR44229">
    <property type="entry name" value="15-HYDROXYPROSTAGLANDIN DEHYDROGENASE [NAD(+)]"/>
    <property type="match status" value="1"/>
</dbReference>
<dbReference type="InterPro" id="IPR002347">
    <property type="entry name" value="SDR_fam"/>
</dbReference>
<dbReference type="SUPFAM" id="SSF51735">
    <property type="entry name" value="NAD(P)-binding Rossmann-fold domains"/>
    <property type="match status" value="1"/>
</dbReference>
<reference evidence="4" key="1">
    <citation type="journal article" date="2020" name="Stud. Mycol.">
        <title>101 Dothideomycetes genomes: a test case for predicting lifestyles and emergence of pathogens.</title>
        <authorList>
            <person name="Haridas S."/>
            <person name="Albert R."/>
            <person name="Binder M."/>
            <person name="Bloem J."/>
            <person name="Labutti K."/>
            <person name="Salamov A."/>
            <person name="Andreopoulos B."/>
            <person name="Baker S."/>
            <person name="Barry K."/>
            <person name="Bills G."/>
            <person name="Bluhm B."/>
            <person name="Cannon C."/>
            <person name="Castanera R."/>
            <person name="Culley D."/>
            <person name="Daum C."/>
            <person name="Ezra D."/>
            <person name="Gonzalez J."/>
            <person name="Henrissat B."/>
            <person name="Kuo A."/>
            <person name="Liang C."/>
            <person name="Lipzen A."/>
            <person name="Lutzoni F."/>
            <person name="Magnuson J."/>
            <person name="Mondo S."/>
            <person name="Nolan M."/>
            <person name="Ohm R."/>
            <person name="Pangilinan J."/>
            <person name="Park H.-J."/>
            <person name="Ramirez L."/>
            <person name="Alfaro M."/>
            <person name="Sun H."/>
            <person name="Tritt A."/>
            <person name="Yoshinaga Y."/>
            <person name="Zwiers L.-H."/>
            <person name="Turgeon B."/>
            <person name="Goodwin S."/>
            <person name="Spatafora J."/>
            <person name="Crous P."/>
            <person name="Grigoriev I."/>
        </authorList>
    </citation>
    <scope>NUCLEOTIDE SEQUENCE</scope>
    <source>
        <strain evidence="4">CBS 121739</strain>
    </source>
</reference>
<dbReference type="GO" id="GO:0016616">
    <property type="term" value="F:oxidoreductase activity, acting on the CH-OH group of donors, NAD or NADP as acceptor"/>
    <property type="evidence" value="ECO:0007669"/>
    <property type="project" value="TreeGrafter"/>
</dbReference>
<dbReference type="PROSITE" id="PS00061">
    <property type="entry name" value="ADH_SHORT"/>
    <property type="match status" value="1"/>
</dbReference>
<evidence type="ECO:0000256" key="3">
    <source>
        <dbReference type="ARBA" id="ARBA00023002"/>
    </source>
</evidence>
<evidence type="ECO:0000256" key="2">
    <source>
        <dbReference type="ARBA" id="ARBA00022857"/>
    </source>
</evidence>
<dbReference type="Pfam" id="PF00106">
    <property type="entry name" value="adh_short"/>
    <property type="match status" value="1"/>
</dbReference>
<dbReference type="EMBL" id="ML996583">
    <property type="protein sequence ID" value="KAF2753744.1"/>
    <property type="molecule type" value="Genomic_DNA"/>
</dbReference>
<protein>
    <submittedName>
        <fullName evidence="4">NAD(P)-binding protein</fullName>
    </submittedName>
</protein>